<dbReference type="SUPFAM" id="SSF57184">
    <property type="entry name" value="Growth factor receptor domain"/>
    <property type="match status" value="1"/>
</dbReference>
<keyword evidence="2" id="KW-0217">Developmental protein</keyword>
<evidence type="ECO:0000313" key="17">
    <source>
        <dbReference type="Proteomes" id="UP000694546"/>
    </source>
</evidence>
<dbReference type="GO" id="GO:0048495">
    <property type="term" value="F:Roundabout binding"/>
    <property type="evidence" value="ECO:0007669"/>
    <property type="project" value="TreeGrafter"/>
</dbReference>
<dbReference type="InterPro" id="IPR001611">
    <property type="entry name" value="Leu-rich_rpt"/>
</dbReference>
<dbReference type="Pfam" id="PF02210">
    <property type="entry name" value="Laminin_G_2"/>
    <property type="match status" value="1"/>
</dbReference>
<evidence type="ECO:0000256" key="3">
    <source>
        <dbReference type="ARBA" id="ARBA00022525"/>
    </source>
</evidence>
<proteinExistence type="predicted"/>
<dbReference type="FunFam" id="2.10.25.10:FF:000062">
    <property type="entry name" value="Slit guidance ligand 2"/>
    <property type="match status" value="1"/>
</dbReference>
<evidence type="ECO:0000259" key="15">
    <source>
        <dbReference type="PROSITE" id="PS50026"/>
    </source>
</evidence>
<reference evidence="16" key="2">
    <citation type="submission" date="2025-09" db="UniProtKB">
        <authorList>
            <consortium name="Ensembl"/>
        </authorList>
    </citation>
    <scope>IDENTIFICATION</scope>
</reference>
<feature type="disulfide bond" evidence="11">
    <location>
        <begin position="1272"/>
        <end position="1281"/>
    </location>
</feature>
<dbReference type="SMART" id="SM00013">
    <property type="entry name" value="LRRNT"/>
    <property type="match status" value="4"/>
</dbReference>
<dbReference type="InterPro" id="IPR000372">
    <property type="entry name" value="LRRNT"/>
</dbReference>
<dbReference type="Pfam" id="PF01463">
    <property type="entry name" value="LRRCT"/>
    <property type="match status" value="4"/>
</dbReference>
<dbReference type="PANTHER" id="PTHR45836:SF9">
    <property type="entry name" value="SLIT HOMOLOG 3 PROTEIN"/>
    <property type="match status" value="1"/>
</dbReference>
<feature type="disulfide bond" evidence="11">
    <location>
        <begin position="978"/>
        <end position="987"/>
    </location>
</feature>
<feature type="domain" description="Laminin G" evidence="14">
    <location>
        <begin position="1036"/>
        <end position="1210"/>
    </location>
</feature>
<dbReference type="GeneTree" id="ENSGT00940000159322"/>
<dbReference type="InterPro" id="IPR000483">
    <property type="entry name" value="Cys-rich_flank_reg_C"/>
</dbReference>
<comment type="subcellular location">
    <subcellularLocation>
        <location evidence="1">Secreted</location>
    </subcellularLocation>
</comment>
<dbReference type="PROSITE" id="PS01185">
    <property type="entry name" value="CTCK_1"/>
    <property type="match status" value="1"/>
</dbReference>
<dbReference type="SUPFAM" id="SSF49899">
    <property type="entry name" value="Concanavalin A-like lectins/glucanases"/>
    <property type="match status" value="1"/>
</dbReference>
<dbReference type="SUPFAM" id="SSF57196">
    <property type="entry name" value="EGF/Laminin"/>
    <property type="match status" value="4"/>
</dbReference>
<organism evidence="16 17">
    <name type="scientific">Gadus morhua</name>
    <name type="common">Atlantic cod</name>
    <dbReference type="NCBI Taxonomy" id="8049"/>
    <lineage>
        <taxon>Eukaryota</taxon>
        <taxon>Metazoa</taxon>
        <taxon>Chordata</taxon>
        <taxon>Craniata</taxon>
        <taxon>Vertebrata</taxon>
        <taxon>Euteleostomi</taxon>
        <taxon>Actinopterygii</taxon>
        <taxon>Neopterygii</taxon>
        <taxon>Teleostei</taxon>
        <taxon>Neoteleostei</taxon>
        <taxon>Acanthomorphata</taxon>
        <taxon>Zeiogadaria</taxon>
        <taxon>Gadariae</taxon>
        <taxon>Gadiformes</taxon>
        <taxon>Gadoidei</taxon>
        <taxon>Gadidae</taxon>
        <taxon>Gadus</taxon>
    </lineage>
</organism>
<evidence type="ECO:0000256" key="6">
    <source>
        <dbReference type="ARBA" id="ARBA00022729"/>
    </source>
</evidence>
<dbReference type="InterPro" id="IPR001791">
    <property type="entry name" value="Laminin_G"/>
</dbReference>
<feature type="domain" description="EGF-like" evidence="15">
    <location>
        <begin position="796"/>
        <end position="831"/>
    </location>
</feature>
<dbReference type="SMART" id="SM00082">
    <property type="entry name" value="LRRCT"/>
    <property type="match status" value="4"/>
</dbReference>
<dbReference type="PROSITE" id="PS50026">
    <property type="entry name" value="EGF_3"/>
    <property type="match status" value="8"/>
</dbReference>
<evidence type="ECO:0000256" key="5">
    <source>
        <dbReference type="ARBA" id="ARBA00022614"/>
    </source>
</evidence>
<feature type="domain" description="EGF-like" evidence="15">
    <location>
        <begin position="833"/>
        <end position="872"/>
    </location>
</feature>
<name>A0A8C5FNW0_GADMO</name>
<dbReference type="InterPro" id="IPR006207">
    <property type="entry name" value="Cys_knot_C"/>
</dbReference>
<dbReference type="Pfam" id="PF00008">
    <property type="entry name" value="EGF"/>
    <property type="match status" value="4"/>
</dbReference>
<feature type="domain" description="CTCK" evidence="13">
    <location>
        <begin position="1327"/>
        <end position="1406"/>
    </location>
</feature>
<keyword evidence="6 12" id="KW-0732">Signal</keyword>
<dbReference type="Gene3D" id="3.80.10.10">
    <property type="entry name" value="Ribonuclease Inhibitor"/>
    <property type="match status" value="6"/>
</dbReference>
<keyword evidence="9 11" id="KW-1015">Disulfide bond</keyword>
<dbReference type="Proteomes" id="UP000694546">
    <property type="component" value="Chromosome 10"/>
</dbReference>
<feature type="disulfide bond" evidence="11">
    <location>
        <begin position="900"/>
        <end position="909"/>
    </location>
</feature>
<dbReference type="FunFam" id="2.10.25.10:FF:000054">
    <property type="entry name" value="Slit guidance ligand 2"/>
    <property type="match status" value="1"/>
</dbReference>
<feature type="disulfide bond" evidence="11">
    <location>
        <begin position="1023"/>
        <end position="1032"/>
    </location>
</feature>
<evidence type="ECO:0000256" key="12">
    <source>
        <dbReference type="SAM" id="SignalP"/>
    </source>
</evidence>
<keyword evidence="17" id="KW-1185">Reference proteome</keyword>
<dbReference type="Gene3D" id="2.60.120.200">
    <property type="match status" value="1"/>
</dbReference>
<keyword evidence="10" id="KW-0325">Glycoprotein</keyword>
<dbReference type="SMART" id="SM00041">
    <property type="entry name" value="CT"/>
    <property type="match status" value="1"/>
</dbReference>
<dbReference type="PROSITE" id="PS01225">
    <property type="entry name" value="CTCK_2"/>
    <property type="match status" value="1"/>
</dbReference>
<dbReference type="Pfam" id="PF00560">
    <property type="entry name" value="LRR_1"/>
    <property type="match status" value="1"/>
</dbReference>
<dbReference type="InterPro" id="IPR013032">
    <property type="entry name" value="EGF-like_CS"/>
</dbReference>
<dbReference type="InterPro" id="IPR018097">
    <property type="entry name" value="EGF_Ca-bd_CS"/>
</dbReference>
<evidence type="ECO:0000313" key="16">
    <source>
        <dbReference type="Ensembl" id="ENSGMOP00000050625.1"/>
    </source>
</evidence>
<dbReference type="GO" id="GO:0005615">
    <property type="term" value="C:extracellular space"/>
    <property type="evidence" value="ECO:0007669"/>
    <property type="project" value="UniProtKB-ARBA"/>
</dbReference>
<evidence type="ECO:0008006" key="18">
    <source>
        <dbReference type="Google" id="ProtNLM"/>
    </source>
</evidence>
<dbReference type="SUPFAM" id="SSF52058">
    <property type="entry name" value="L domain-like"/>
    <property type="match status" value="3"/>
</dbReference>
<dbReference type="InterPro" id="IPR001881">
    <property type="entry name" value="EGF-like_Ca-bd_dom"/>
</dbReference>
<dbReference type="Gene3D" id="2.10.25.10">
    <property type="entry name" value="Laminin"/>
    <property type="match status" value="7"/>
</dbReference>
<dbReference type="Pfam" id="PF13855">
    <property type="entry name" value="LRR_8"/>
    <property type="match status" value="3"/>
</dbReference>
<evidence type="ECO:0000256" key="2">
    <source>
        <dbReference type="ARBA" id="ARBA00022473"/>
    </source>
</evidence>
<feature type="domain" description="EGF-like" evidence="15">
    <location>
        <begin position="874"/>
        <end position="910"/>
    </location>
</feature>
<evidence type="ECO:0000256" key="11">
    <source>
        <dbReference type="PROSITE-ProRule" id="PRU00076"/>
    </source>
</evidence>
<feature type="disulfide bond" evidence="11">
    <location>
        <begin position="1290"/>
        <end position="1300"/>
    </location>
</feature>
<dbReference type="InterPro" id="IPR000742">
    <property type="entry name" value="EGF"/>
</dbReference>
<evidence type="ECO:0000259" key="14">
    <source>
        <dbReference type="PROSITE" id="PS50025"/>
    </source>
</evidence>
<evidence type="ECO:0000259" key="13">
    <source>
        <dbReference type="PROSITE" id="PS01225"/>
    </source>
</evidence>
<keyword evidence="3" id="KW-0964">Secreted</keyword>
<dbReference type="SMART" id="SM00369">
    <property type="entry name" value="LRR_TYP"/>
    <property type="match status" value="14"/>
</dbReference>
<dbReference type="CDD" id="cd00110">
    <property type="entry name" value="LamG"/>
    <property type="match status" value="1"/>
</dbReference>
<sequence>MAPSREGDRAALGGLWPLVLSLLLCVVSVNGCPHKCSCSGSHVDCQGLGFKSVPKGIPRNAERLDLNRNNITRITKVDFSAIKNLRILDLSENQIQAVPRKAFRGMTNVKNLQLDSNHISCIEDGAFRALRDLEILTLNNNNITLIPLSSFNHMPKLRTLRLHSNSLHCDCHLSWLSDWLRARRGLAPFTQCMAPANMRGLNVPDVLKKDFVCNGPAQSEPRTCVPQLAVCPASCSCNNNIVDCRRKGLTDIPANLPEATVEMVLYGNKITELPKGLFDGLVSLQLLLLNANKINCLRVNTFQDLQNLNLLSLYDNKLQSISKGLFAPLRAIKTLHLAQNPFVCDCHLKWLADYLLDNPIETSGARCSHPRRLANKRISQVKGKKFRCTGQEDYRSRLSGECFQDLVCPERCRCEGTVVDCSNLKLTTVPLHIPEHTTDLRLNDNDIAVLEATGMYKKLPNLKKINLSNNKLRDIREGAFDGAVGVLELLLTGNKLTGLQGRMFRGLTGLKTMMLRSNQISCIDNATFTGLSSVRLLSLYDNQISSLAPGAFSSLHSLSTINLLSNPYVCDCHLGWLGQWLKKTRVVSGNPRCQKPAFLKEIPIQDVAAPDFTCDGNSNDNICLPSSRCPDVCTCADGVVRCSNRALRTLPRDIPKDTTELDLSNNSISTVVPFTFANMTQLATLQVIHNDRAMMFKCGWSSLSSRTLHGNDLSTIPEGAFSHLTSLSHLALGANPLYCNCDLRWLSQWVKAGFKEPGIARCTGPPDMADRLLLTTPLNRFQCKGPVDISLTSKCAPCQAAPCHNNGTCVADAVGSYHCTCPFGFKGQNCEVSINSCLSFPCSNGGTCHIQPGLEDQFSCVCQPGFEGLRCEVNPDDCEDNDCENNSTCVDGVNNYTCICPPNYTGDLCEEVVDPCLQGFDPCLHDSKCVLSGRTYRCECLPGYVGQNCEQDYNDCLENKCQHAAECVDAINGYTCVCKEGFSGLFCQNPPPMILLQTSPCDQSDCQNSAQCIVVAGEPVCRCLPGFYGNKCHKMATAHFLGRDAYVELPSTRLRPSAHISLQVATDKDNGLLLYKEDSDPLALELYQGHIRLLYDITNYPPTTVYSVESVSDGLFHTVELLLQNHSLSLVVDNGAPKSLGKLPRQPSVDHNTQLYIGAQVVASGLRPGPDRPLQSFNGCIHNVRVNGEPQDLSYRFSVRPATEGLLPGCHSCSVCAQGACRQSGEMGVTCECLPGRSGALCDQKTALSPCQSSRCVHGLCVPKGQSYSCQCGEGFQGQYCDRRQPPPACRGQRCGHGECRVAETGEPVCHCQAGYTGTTCDTELTCHGEVLREQLKRHHPMKTCTSTTKIPRMDCPRSCQASAPPGVCCGPTKSRRRKAVFRCTDGTSYSEEMETAMECGCAKCPL</sequence>
<dbReference type="FunFam" id="3.80.10.10:FF:000039">
    <property type="entry name" value="slit homolog 2 protein isoform X2"/>
    <property type="match status" value="1"/>
</dbReference>
<evidence type="ECO:0000256" key="4">
    <source>
        <dbReference type="ARBA" id="ARBA00022536"/>
    </source>
</evidence>
<dbReference type="GO" id="GO:0050919">
    <property type="term" value="P:negative chemotaxis"/>
    <property type="evidence" value="ECO:0007669"/>
    <property type="project" value="TreeGrafter"/>
</dbReference>
<reference evidence="16" key="1">
    <citation type="submission" date="2025-08" db="UniProtKB">
        <authorList>
            <consortium name="Ensembl"/>
        </authorList>
    </citation>
    <scope>IDENTIFICATION</scope>
</reference>
<dbReference type="PROSITE" id="PS50025">
    <property type="entry name" value="LAM_G_DOMAIN"/>
    <property type="match status" value="1"/>
</dbReference>
<dbReference type="PROSITE" id="PS01187">
    <property type="entry name" value="EGF_CA"/>
    <property type="match status" value="2"/>
</dbReference>
<dbReference type="FunFam" id="2.10.25.10:FF:000099">
    <property type="entry name" value="Slit guidance ligand 2"/>
    <property type="match status" value="1"/>
</dbReference>
<keyword evidence="5" id="KW-0433">Leucine-rich repeat</keyword>
<evidence type="ECO:0000256" key="10">
    <source>
        <dbReference type="ARBA" id="ARBA00023180"/>
    </source>
</evidence>
<dbReference type="PROSITE" id="PS00010">
    <property type="entry name" value="ASX_HYDROXYL"/>
    <property type="match status" value="2"/>
</dbReference>
<dbReference type="FunFam" id="2.10.25.10:FF:000063">
    <property type="entry name" value="Slit guidance ligand 2"/>
    <property type="match status" value="1"/>
</dbReference>
<dbReference type="GO" id="GO:0005509">
    <property type="term" value="F:calcium ion binding"/>
    <property type="evidence" value="ECO:0007669"/>
    <property type="project" value="InterPro"/>
</dbReference>
<feature type="disulfide bond" evidence="11">
    <location>
        <begin position="862"/>
        <end position="871"/>
    </location>
</feature>
<evidence type="ECO:0000256" key="1">
    <source>
        <dbReference type="ARBA" id="ARBA00004613"/>
    </source>
</evidence>
<feature type="domain" description="EGF-like" evidence="15">
    <location>
        <begin position="1247"/>
        <end position="1282"/>
    </location>
</feature>
<dbReference type="Pfam" id="PF01462">
    <property type="entry name" value="LRRNT"/>
    <property type="match status" value="3"/>
</dbReference>
<accession>A0A8C5FNW0</accession>
<comment type="caution">
    <text evidence="11">Lacks conserved residue(s) required for the propagation of feature annotation.</text>
</comment>
<feature type="disulfide bond" evidence="11">
    <location>
        <begin position="940"/>
        <end position="949"/>
    </location>
</feature>
<dbReference type="InterPro" id="IPR009030">
    <property type="entry name" value="Growth_fac_rcpt_cys_sf"/>
</dbReference>
<feature type="disulfide bond" evidence="11">
    <location>
        <begin position="821"/>
        <end position="830"/>
    </location>
</feature>
<dbReference type="FunFam" id="2.10.25.10:FF:000045">
    <property type="entry name" value="Slit guidance ligand 2"/>
    <property type="match status" value="1"/>
</dbReference>
<dbReference type="GO" id="GO:0008201">
    <property type="term" value="F:heparin binding"/>
    <property type="evidence" value="ECO:0007669"/>
    <property type="project" value="TreeGrafter"/>
</dbReference>
<dbReference type="FunFam" id="3.80.10.10:FF:000002">
    <property type="entry name" value="Slit guidance ligand 2"/>
    <property type="match status" value="2"/>
</dbReference>
<feature type="chain" id="PRO_5034244470" description="Slit homolog 3 (Drosophila)" evidence="12">
    <location>
        <begin position="32"/>
        <end position="1407"/>
    </location>
</feature>
<feature type="domain" description="EGF-like" evidence="15">
    <location>
        <begin position="1286"/>
        <end position="1322"/>
    </location>
</feature>
<dbReference type="InterPro" id="IPR032675">
    <property type="entry name" value="LRR_dom_sf"/>
</dbReference>
<dbReference type="PROSITE" id="PS00022">
    <property type="entry name" value="EGF_1"/>
    <property type="match status" value="8"/>
</dbReference>
<dbReference type="PROSITE" id="PS01186">
    <property type="entry name" value="EGF_2"/>
    <property type="match status" value="7"/>
</dbReference>
<dbReference type="GO" id="GO:0007411">
    <property type="term" value="P:axon guidance"/>
    <property type="evidence" value="ECO:0007669"/>
    <property type="project" value="TreeGrafter"/>
</dbReference>
<evidence type="ECO:0000256" key="9">
    <source>
        <dbReference type="ARBA" id="ARBA00023157"/>
    </source>
</evidence>
<feature type="domain" description="EGF-like" evidence="15">
    <location>
        <begin position="952"/>
        <end position="988"/>
    </location>
</feature>
<evidence type="ECO:0000256" key="7">
    <source>
        <dbReference type="ARBA" id="ARBA00022737"/>
    </source>
</evidence>
<dbReference type="PANTHER" id="PTHR45836">
    <property type="entry name" value="SLIT HOMOLOG"/>
    <property type="match status" value="1"/>
</dbReference>
<dbReference type="InterPro" id="IPR051355">
    <property type="entry name" value="Notch/Slit_guidance"/>
</dbReference>
<feature type="disulfide bond" evidence="11">
    <location>
        <begin position="1251"/>
        <end position="1261"/>
    </location>
</feature>
<dbReference type="InterPro" id="IPR000152">
    <property type="entry name" value="EGF-type_Asp/Asn_hydroxyl_site"/>
</dbReference>
<dbReference type="InterPro" id="IPR013320">
    <property type="entry name" value="ConA-like_dom_sf"/>
</dbReference>
<keyword evidence="4 11" id="KW-0245">EGF-like domain</keyword>
<dbReference type="CDD" id="cd00054">
    <property type="entry name" value="EGF_CA"/>
    <property type="match status" value="5"/>
</dbReference>
<dbReference type="Pfam" id="PF12661">
    <property type="entry name" value="hEGF"/>
    <property type="match status" value="2"/>
</dbReference>
<feature type="domain" description="EGF-like" evidence="15">
    <location>
        <begin position="912"/>
        <end position="950"/>
    </location>
</feature>
<feature type="signal peptide" evidence="12">
    <location>
        <begin position="1"/>
        <end position="31"/>
    </location>
</feature>
<dbReference type="SMART" id="SM00181">
    <property type="entry name" value="EGF"/>
    <property type="match status" value="9"/>
</dbReference>
<dbReference type="InterPro" id="IPR003591">
    <property type="entry name" value="Leu-rich_rpt_typical-subtyp"/>
</dbReference>
<feature type="disulfide bond" evidence="11">
    <location>
        <begin position="1312"/>
        <end position="1321"/>
    </location>
</feature>
<keyword evidence="8" id="KW-0524">Neurogenesis</keyword>
<evidence type="ECO:0000256" key="8">
    <source>
        <dbReference type="ARBA" id="ARBA00022902"/>
    </source>
</evidence>
<protein>
    <recommendedName>
        <fullName evidence="18">Slit homolog 3 (Drosophila)</fullName>
    </recommendedName>
</protein>
<dbReference type="FunFam" id="2.10.25.10:FF:000053">
    <property type="entry name" value="Slit guidance ligand 2"/>
    <property type="match status" value="1"/>
</dbReference>
<gene>
    <name evidence="16" type="primary">slit3</name>
</gene>
<dbReference type="SMART" id="SM00282">
    <property type="entry name" value="LamG"/>
    <property type="match status" value="1"/>
</dbReference>
<feature type="domain" description="EGF-like" evidence="15">
    <location>
        <begin position="997"/>
        <end position="1033"/>
    </location>
</feature>
<dbReference type="GO" id="GO:0048513">
    <property type="term" value="P:animal organ development"/>
    <property type="evidence" value="ECO:0007669"/>
    <property type="project" value="UniProtKB-ARBA"/>
</dbReference>
<dbReference type="Ensembl" id="ENSGMOT00000038446.1">
    <property type="protein sequence ID" value="ENSGMOP00000050625.1"/>
    <property type="gene ID" value="ENSGMOG00000018735.2"/>
</dbReference>
<dbReference type="SMART" id="SM00179">
    <property type="entry name" value="EGF_CA"/>
    <property type="match status" value="6"/>
</dbReference>
<dbReference type="PROSITE" id="PS51450">
    <property type="entry name" value="LRR"/>
    <property type="match status" value="2"/>
</dbReference>
<keyword evidence="7" id="KW-0677">Repeat</keyword>